<evidence type="ECO:0000313" key="2">
    <source>
        <dbReference type="EMBL" id="KAF9521131.1"/>
    </source>
</evidence>
<evidence type="ECO:0000313" key="3">
    <source>
        <dbReference type="Proteomes" id="UP000886523"/>
    </source>
</evidence>
<reference evidence="2" key="1">
    <citation type="journal article" date="2020" name="Nat. Commun.">
        <title>Large-scale genome sequencing of mycorrhizal fungi provides insights into the early evolution of symbiotic traits.</title>
        <authorList>
            <person name="Miyauchi S."/>
            <person name="Kiss E."/>
            <person name="Kuo A."/>
            <person name="Drula E."/>
            <person name="Kohler A."/>
            <person name="Sanchez-Garcia M."/>
            <person name="Morin E."/>
            <person name="Andreopoulos B."/>
            <person name="Barry K.W."/>
            <person name="Bonito G."/>
            <person name="Buee M."/>
            <person name="Carver A."/>
            <person name="Chen C."/>
            <person name="Cichocki N."/>
            <person name="Clum A."/>
            <person name="Culley D."/>
            <person name="Crous P.W."/>
            <person name="Fauchery L."/>
            <person name="Girlanda M."/>
            <person name="Hayes R.D."/>
            <person name="Keri Z."/>
            <person name="LaButti K."/>
            <person name="Lipzen A."/>
            <person name="Lombard V."/>
            <person name="Magnuson J."/>
            <person name="Maillard F."/>
            <person name="Murat C."/>
            <person name="Nolan M."/>
            <person name="Ohm R.A."/>
            <person name="Pangilinan J."/>
            <person name="Pereira M.F."/>
            <person name="Perotto S."/>
            <person name="Peter M."/>
            <person name="Pfister S."/>
            <person name="Riley R."/>
            <person name="Sitrit Y."/>
            <person name="Stielow J.B."/>
            <person name="Szollosi G."/>
            <person name="Zifcakova L."/>
            <person name="Stursova M."/>
            <person name="Spatafora J.W."/>
            <person name="Tedersoo L."/>
            <person name="Vaario L.M."/>
            <person name="Yamada A."/>
            <person name="Yan M."/>
            <person name="Wang P."/>
            <person name="Xu J."/>
            <person name="Bruns T."/>
            <person name="Baldrian P."/>
            <person name="Vilgalys R."/>
            <person name="Dunand C."/>
            <person name="Henrissat B."/>
            <person name="Grigoriev I.V."/>
            <person name="Hibbett D."/>
            <person name="Nagy L.G."/>
            <person name="Martin F.M."/>
        </authorList>
    </citation>
    <scope>NUCLEOTIDE SEQUENCE</scope>
    <source>
        <strain evidence="2">UP504</strain>
    </source>
</reference>
<name>A0A9P6BDU0_9AGAM</name>
<sequence>MIGRNIRYPVLLNEGIMALTLLASQGFGVSPLGPDGSHDPTSALSSTNSSSLDDSGVASISTALDMVVHILSPRGRIFPPELRSNACSLLTTIGRRDPDVLLDDEKAALLSEVREAARPALVALANEPIQSLDVPQSPTSPVAPSPSSRGPNLVRNAAVRTLSVWGL</sequence>
<protein>
    <submittedName>
        <fullName evidence="2">Uncharacterized protein</fullName>
    </submittedName>
</protein>
<accession>A0A9P6BDU0</accession>
<dbReference type="EMBL" id="MU128909">
    <property type="protein sequence ID" value="KAF9521131.1"/>
    <property type="molecule type" value="Genomic_DNA"/>
</dbReference>
<feature type="compositionally biased region" description="Low complexity" evidence="1">
    <location>
        <begin position="135"/>
        <end position="148"/>
    </location>
</feature>
<dbReference type="AlphaFoldDB" id="A0A9P6BDU0"/>
<dbReference type="Proteomes" id="UP000886523">
    <property type="component" value="Unassembled WGS sequence"/>
</dbReference>
<dbReference type="OrthoDB" id="26149at2759"/>
<evidence type="ECO:0000256" key="1">
    <source>
        <dbReference type="SAM" id="MobiDB-lite"/>
    </source>
</evidence>
<feature type="region of interest" description="Disordered" evidence="1">
    <location>
        <begin position="32"/>
        <end position="55"/>
    </location>
</feature>
<comment type="caution">
    <text evidence="2">The sequence shown here is derived from an EMBL/GenBank/DDBJ whole genome shotgun (WGS) entry which is preliminary data.</text>
</comment>
<keyword evidence="3" id="KW-1185">Reference proteome</keyword>
<organism evidence="2 3">
    <name type="scientific">Hydnum rufescens UP504</name>
    <dbReference type="NCBI Taxonomy" id="1448309"/>
    <lineage>
        <taxon>Eukaryota</taxon>
        <taxon>Fungi</taxon>
        <taxon>Dikarya</taxon>
        <taxon>Basidiomycota</taxon>
        <taxon>Agaricomycotina</taxon>
        <taxon>Agaricomycetes</taxon>
        <taxon>Cantharellales</taxon>
        <taxon>Hydnaceae</taxon>
        <taxon>Hydnum</taxon>
    </lineage>
</organism>
<proteinExistence type="predicted"/>
<feature type="compositionally biased region" description="Low complexity" evidence="1">
    <location>
        <begin position="41"/>
        <end position="55"/>
    </location>
</feature>
<gene>
    <name evidence="2" type="ORF">BS47DRAFT_13193</name>
</gene>
<feature type="region of interest" description="Disordered" evidence="1">
    <location>
        <begin position="131"/>
        <end position="152"/>
    </location>
</feature>